<dbReference type="InterPro" id="IPR045584">
    <property type="entry name" value="Pilin-like"/>
</dbReference>
<dbReference type="Gene3D" id="3.30.700.10">
    <property type="entry name" value="Glycoprotein, Type 4 Pilin"/>
    <property type="match status" value="1"/>
</dbReference>
<gene>
    <name evidence="2" type="ORF">JQC93_14095</name>
</gene>
<accession>A0ABS2HNS8</accession>
<feature type="transmembrane region" description="Helical" evidence="1">
    <location>
        <begin position="12"/>
        <end position="34"/>
    </location>
</feature>
<keyword evidence="1" id="KW-0812">Transmembrane</keyword>
<reference evidence="2 3" key="1">
    <citation type="submission" date="2021-02" db="EMBL/GenBank/DDBJ databases">
        <authorList>
            <person name="Park J.-S."/>
        </authorList>
    </citation>
    <scope>NUCLEOTIDE SEQUENCE [LARGE SCALE GENOMIC DNA]</scope>
    <source>
        <strain evidence="2 3">188UL20-2</strain>
    </source>
</reference>
<dbReference type="Pfam" id="PF16732">
    <property type="entry name" value="ComP_DUS"/>
    <property type="match status" value="1"/>
</dbReference>
<evidence type="ECO:0000313" key="3">
    <source>
        <dbReference type="Proteomes" id="UP000809621"/>
    </source>
</evidence>
<keyword evidence="1" id="KW-1133">Transmembrane helix</keyword>
<name>A0ABS2HNS8_9VIBR</name>
<evidence type="ECO:0000256" key="1">
    <source>
        <dbReference type="SAM" id="Phobius"/>
    </source>
</evidence>
<keyword evidence="3" id="KW-1185">Reference proteome</keyword>
<dbReference type="RefSeq" id="WP_205159057.1">
    <property type="nucleotide sequence ID" value="NZ_JAFEUM010000005.1"/>
</dbReference>
<keyword evidence="1" id="KW-0472">Membrane</keyword>
<evidence type="ECO:0000313" key="2">
    <source>
        <dbReference type="EMBL" id="MBM7037542.1"/>
    </source>
</evidence>
<proteinExistence type="predicted"/>
<dbReference type="EMBL" id="JAFEUM010000005">
    <property type="protein sequence ID" value="MBM7037542.1"/>
    <property type="molecule type" value="Genomic_DNA"/>
</dbReference>
<dbReference type="NCBIfam" id="TIGR02532">
    <property type="entry name" value="IV_pilin_GFxxxE"/>
    <property type="match status" value="1"/>
</dbReference>
<dbReference type="InterPro" id="IPR031982">
    <property type="entry name" value="PilE-like"/>
</dbReference>
<dbReference type="InterPro" id="IPR012902">
    <property type="entry name" value="N_methyl_site"/>
</dbReference>
<dbReference type="SUPFAM" id="SSF54523">
    <property type="entry name" value="Pili subunits"/>
    <property type="match status" value="1"/>
</dbReference>
<comment type="caution">
    <text evidence="2">The sequence shown here is derived from an EMBL/GenBank/DDBJ whole genome shotgun (WGS) entry which is preliminary data.</text>
</comment>
<sequence>MFIKNSTKVASLGMTLIEVSTVILLVGIIASIAYPSYQQHLMRSHRANVQTDLLTLQLQLEARYDRSNPSFINGYDFQIVSEGQCTVCNSSSNVEFAITSAATYTLQATSHFGDDDVCNTMTLTQAQHKAPTLCWGQ</sequence>
<protein>
    <submittedName>
        <fullName evidence="2">Prepilin-type N-terminal cleavage/methylation domain-containing protein</fullName>
    </submittedName>
</protein>
<organism evidence="2 3">
    <name type="scientific">Vibrio ulleungensis</name>
    <dbReference type="NCBI Taxonomy" id="2807619"/>
    <lineage>
        <taxon>Bacteria</taxon>
        <taxon>Pseudomonadati</taxon>
        <taxon>Pseudomonadota</taxon>
        <taxon>Gammaproteobacteria</taxon>
        <taxon>Vibrionales</taxon>
        <taxon>Vibrionaceae</taxon>
        <taxon>Vibrio</taxon>
    </lineage>
</organism>
<dbReference type="Proteomes" id="UP000809621">
    <property type="component" value="Unassembled WGS sequence"/>
</dbReference>